<feature type="transmembrane region" description="Helical" evidence="2">
    <location>
        <begin position="438"/>
        <end position="459"/>
    </location>
</feature>
<dbReference type="RefSeq" id="WP_150064206.1">
    <property type="nucleotide sequence ID" value="NZ_JACHII010000036.1"/>
</dbReference>
<evidence type="ECO:0008006" key="5">
    <source>
        <dbReference type="Google" id="ProtNLM"/>
    </source>
</evidence>
<proteinExistence type="predicted"/>
<feature type="transmembrane region" description="Helical" evidence="2">
    <location>
        <begin position="413"/>
        <end position="432"/>
    </location>
</feature>
<evidence type="ECO:0000256" key="2">
    <source>
        <dbReference type="SAM" id="Phobius"/>
    </source>
</evidence>
<accession>A0A5M6I687</accession>
<sequence length="563" mass="59138">MAEAEANIVIRAIDRVTAPIKRINAAVDRMTRPLRRIGDAARRLGDAAGLGRLAGGLRNAGTAAAGLAGHLSGILGPLTAIGGAASIAGLGHLVTRYAEGADELGKFARQVGVGVEALQELEYAAERQGVTQDEFRDSLKTFSQTFGELKAGGGALHDLLQKVNPSFGRMVAGAGSTEEAFMMVVQAMGDLDDETRRAILGNAAFGESGLKLARLSEAGADGIAALREEARRLGIVLSEEDTAKAEAFQDSMTNLQKVMEGLGNVIGGELLPRIQPVIDALTGWIAANREMIAQRIAAVVQRIADAIRSIDWPAVRAGIAAFVERIQSVVQAIGGWDNALIGLIAILNGGLIASIVQVGGAFMKLGAILLMNPVLAIIAAIAAGAYLVYQNWDAIVAYFTEKFSGISAAFEDGFLNGIISVLAAFNPVLILADTIDGLVQYLFGIDLYAVGADFIAGLWDGVRAKWDKFRAWLDQAVQKLTGMLPGWVKEQLGFEDSGDSTPAEPEAPAPEPAGPESAASRAERYGIVPSSERPSAAEYIGPEEQVFVPLRDRSHPGASSCAA</sequence>
<feature type="region of interest" description="Disordered" evidence="1">
    <location>
        <begin position="494"/>
        <end position="540"/>
    </location>
</feature>
<evidence type="ECO:0000256" key="1">
    <source>
        <dbReference type="SAM" id="MobiDB-lite"/>
    </source>
</evidence>
<reference evidence="3 4" key="1">
    <citation type="submission" date="2019-09" db="EMBL/GenBank/DDBJ databases">
        <title>Genome sequence of Roseospira marina, one of the more divergent members of the non-sulfur purple photosynthetic bacterial family, the Rhodospirillaceae.</title>
        <authorList>
            <person name="Meyer T."/>
            <person name="Kyndt J."/>
        </authorList>
    </citation>
    <scope>NUCLEOTIDE SEQUENCE [LARGE SCALE GENOMIC DNA]</scope>
    <source>
        <strain evidence="3 4">DSM 15113</strain>
    </source>
</reference>
<organism evidence="3 4">
    <name type="scientific">Roseospira marina</name>
    <dbReference type="NCBI Taxonomy" id="140057"/>
    <lineage>
        <taxon>Bacteria</taxon>
        <taxon>Pseudomonadati</taxon>
        <taxon>Pseudomonadota</taxon>
        <taxon>Alphaproteobacteria</taxon>
        <taxon>Rhodospirillales</taxon>
        <taxon>Rhodospirillaceae</taxon>
        <taxon>Roseospira</taxon>
    </lineage>
</organism>
<comment type="caution">
    <text evidence="3">The sequence shown here is derived from an EMBL/GenBank/DDBJ whole genome shotgun (WGS) entry which is preliminary data.</text>
</comment>
<gene>
    <name evidence="3" type="ORF">F1188_19920</name>
</gene>
<dbReference type="AlphaFoldDB" id="A0A5M6I687"/>
<feature type="transmembrane region" description="Helical" evidence="2">
    <location>
        <begin position="368"/>
        <end position="392"/>
    </location>
</feature>
<dbReference type="OrthoDB" id="7359373at2"/>
<evidence type="ECO:0000313" key="3">
    <source>
        <dbReference type="EMBL" id="KAA5603249.1"/>
    </source>
</evidence>
<protein>
    <recommendedName>
        <fullName evidence="5">Phage tail tape measure protein</fullName>
    </recommendedName>
</protein>
<evidence type="ECO:0000313" key="4">
    <source>
        <dbReference type="Proteomes" id="UP000324065"/>
    </source>
</evidence>
<keyword evidence="2" id="KW-0472">Membrane</keyword>
<keyword evidence="2" id="KW-1133">Transmembrane helix</keyword>
<dbReference type="Proteomes" id="UP000324065">
    <property type="component" value="Unassembled WGS sequence"/>
</dbReference>
<feature type="transmembrane region" description="Helical" evidence="2">
    <location>
        <begin position="340"/>
        <end position="362"/>
    </location>
</feature>
<keyword evidence="2" id="KW-0812">Transmembrane</keyword>
<dbReference type="EMBL" id="VWPJ01000038">
    <property type="protein sequence ID" value="KAA5603249.1"/>
    <property type="molecule type" value="Genomic_DNA"/>
</dbReference>
<name>A0A5M6I687_9PROT</name>
<keyword evidence="4" id="KW-1185">Reference proteome</keyword>